<dbReference type="PANTHER" id="PTHR43806">
    <property type="entry name" value="PEPTIDASE S8"/>
    <property type="match status" value="1"/>
</dbReference>
<proteinExistence type="inferred from homology"/>
<dbReference type="SUPFAM" id="SSF52743">
    <property type="entry name" value="Subtilisin-like"/>
    <property type="match status" value="1"/>
</dbReference>
<dbReference type="PANTHER" id="PTHR43806:SF11">
    <property type="entry name" value="CEREVISIN-RELATED"/>
    <property type="match status" value="1"/>
</dbReference>
<keyword evidence="10" id="KW-1185">Reference proteome</keyword>
<dbReference type="Gene3D" id="3.40.50.200">
    <property type="entry name" value="Peptidase S8/S53 domain"/>
    <property type="match status" value="1"/>
</dbReference>
<feature type="domain" description="Peptidase S8/S53" evidence="8">
    <location>
        <begin position="112"/>
        <end position="347"/>
    </location>
</feature>
<evidence type="ECO:0000256" key="2">
    <source>
        <dbReference type="ARBA" id="ARBA00022670"/>
    </source>
</evidence>
<feature type="active site" description="Charge relay system" evidence="5">
    <location>
        <position position="120"/>
    </location>
</feature>
<dbReference type="PRINTS" id="PR00723">
    <property type="entry name" value="SUBTILISIN"/>
</dbReference>
<dbReference type="InterPro" id="IPR023828">
    <property type="entry name" value="Peptidase_S8_Ser-AS"/>
</dbReference>
<name>A0A1D8JJ89_9BACL</name>
<evidence type="ECO:0000256" key="7">
    <source>
        <dbReference type="SAM" id="SignalP"/>
    </source>
</evidence>
<feature type="active site" description="Charge relay system" evidence="5">
    <location>
        <position position="153"/>
    </location>
</feature>
<protein>
    <recommendedName>
        <fullName evidence="8">Peptidase S8/S53 domain-containing protein</fullName>
    </recommendedName>
</protein>
<evidence type="ECO:0000256" key="6">
    <source>
        <dbReference type="RuleBase" id="RU003355"/>
    </source>
</evidence>
<dbReference type="InterPro" id="IPR000209">
    <property type="entry name" value="Peptidase_S8/S53_dom"/>
</dbReference>
<dbReference type="RefSeq" id="WP_075528928.1">
    <property type="nucleotide sequence ID" value="NZ_CP017560.1"/>
</dbReference>
<evidence type="ECO:0000256" key="5">
    <source>
        <dbReference type="PROSITE-ProRule" id="PRU01240"/>
    </source>
</evidence>
<accession>A0A1D8JJ89</accession>
<dbReference type="GO" id="GO:0004252">
    <property type="term" value="F:serine-type endopeptidase activity"/>
    <property type="evidence" value="ECO:0007669"/>
    <property type="project" value="UniProtKB-UniRule"/>
</dbReference>
<dbReference type="PROSITE" id="PS51892">
    <property type="entry name" value="SUBTILASE"/>
    <property type="match status" value="1"/>
</dbReference>
<evidence type="ECO:0000256" key="3">
    <source>
        <dbReference type="ARBA" id="ARBA00022801"/>
    </source>
</evidence>
<evidence type="ECO:0000313" key="10">
    <source>
        <dbReference type="Proteomes" id="UP000185746"/>
    </source>
</evidence>
<keyword evidence="7" id="KW-0732">Signal</keyword>
<sequence>MKRFLLAFMFLMFIGFIWPPSPPNDVFGSPEQSIETEETDRMLVKVVDEVGHETVTSIATAEVAQLTEEFVVLEPDYIRSAGPFIESTQMISWGTERVGTKQMAYVIPPKKDDVIVAVIDTGVDYTHAFLRNRVVRGYDVIVNSPNAMDVHYHGTHVAGIIVDSTPSNVKVMPIRALNEEGKGYDSHLAKGIVYAVDNGAHIINMSISGEKYSNHLAAAIDYALEKDVLVVVSSGNDGANTANYYPAGEPKVIVVSATDQHDRIARFSNTGATVDLSAPGVDIISSIPSGRYASMNGTSMAAPYVSGIAAMLKLDDPTRSIQEIERLLKKYVDDRGVIGWDRFFGEGIVNVASFDERPIVKNEPPIVRLKKTSFNINKDEEMTVDLSRYVTDPEGDPLTFSADSGQISESMFHFKTEMIGQHTVTVSVTDGKSTPINFTLYIIVEAVDKIEIPDGTKSKQFKTFPKQLDTALDTEWSIKFNRELTERNIIDIKLLKGDKEVPISLTSNLNEKEIIVSPDRPYEPKMNYRLLILVEKGKSYQMEFVTID</sequence>
<dbReference type="EMBL" id="CP017560">
    <property type="protein sequence ID" value="AOV08765.1"/>
    <property type="molecule type" value="Genomic_DNA"/>
</dbReference>
<feature type="signal peptide" evidence="7">
    <location>
        <begin position="1"/>
        <end position="23"/>
    </location>
</feature>
<dbReference type="InterPro" id="IPR050131">
    <property type="entry name" value="Peptidase_S8_subtilisin-like"/>
</dbReference>
<gene>
    <name evidence="9" type="ORF">BI350_15250</name>
</gene>
<comment type="similarity">
    <text evidence="1 5 6">Belongs to the peptidase S8 family.</text>
</comment>
<keyword evidence="3 5" id="KW-0378">Hydrolase</keyword>
<dbReference type="InterPro" id="IPR015500">
    <property type="entry name" value="Peptidase_S8_subtilisin-rel"/>
</dbReference>
<dbReference type="InterPro" id="IPR036852">
    <property type="entry name" value="Peptidase_S8/S53_dom_sf"/>
</dbReference>
<keyword evidence="4 5" id="KW-0720">Serine protease</keyword>
<keyword evidence="2 5" id="KW-0645">Protease</keyword>
<reference evidence="9 10" key="1">
    <citation type="submission" date="2016-09" db="EMBL/GenBank/DDBJ databases">
        <title>Complete genome sequence of the Lysinibacillus sphaericus LMG 22257, a specie of Bacillus with ureolytic activity that can effectively biodeposit calcium carbonate.</title>
        <authorList>
            <person name="Yan W."/>
        </authorList>
    </citation>
    <scope>NUCLEOTIDE SEQUENCE [LARGE SCALE GENOMIC DNA]</scope>
    <source>
        <strain evidence="9 10">LMG 22257</strain>
    </source>
</reference>
<organism evidence="9 10">
    <name type="scientific">Sporosarcina ureilytica</name>
    <dbReference type="NCBI Taxonomy" id="298596"/>
    <lineage>
        <taxon>Bacteria</taxon>
        <taxon>Bacillati</taxon>
        <taxon>Bacillota</taxon>
        <taxon>Bacilli</taxon>
        <taxon>Bacillales</taxon>
        <taxon>Caryophanaceae</taxon>
        <taxon>Sporosarcina</taxon>
    </lineage>
</organism>
<feature type="chain" id="PRO_5038421469" description="Peptidase S8/S53 domain-containing protein" evidence="7">
    <location>
        <begin position="24"/>
        <end position="548"/>
    </location>
</feature>
<dbReference type="PROSITE" id="PS00138">
    <property type="entry name" value="SUBTILASE_SER"/>
    <property type="match status" value="1"/>
</dbReference>
<dbReference type="KEGG" id="surl:BI350_15250"/>
<dbReference type="Proteomes" id="UP000185746">
    <property type="component" value="Chromosome"/>
</dbReference>
<evidence type="ECO:0000313" key="9">
    <source>
        <dbReference type="EMBL" id="AOV08765.1"/>
    </source>
</evidence>
<evidence type="ECO:0000256" key="4">
    <source>
        <dbReference type="ARBA" id="ARBA00022825"/>
    </source>
</evidence>
<dbReference type="Pfam" id="PF00082">
    <property type="entry name" value="Peptidase_S8"/>
    <property type="match status" value="1"/>
</dbReference>
<dbReference type="Pfam" id="PF17963">
    <property type="entry name" value="Big_9"/>
    <property type="match status" value="1"/>
</dbReference>
<evidence type="ECO:0000256" key="1">
    <source>
        <dbReference type="ARBA" id="ARBA00011073"/>
    </source>
</evidence>
<dbReference type="AlphaFoldDB" id="A0A1D8JJ89"/>
<dbReference type="PROSITE" id="PS00136">
    <property type="entry name" value="SUBTILASE_ASP"/>
    <property type="match status" value="1"/>
</dbReference>
<feature type="active site" description="Charge relay system" evidence="5">
    <location>
        <position position="299"/>
    </location>
</feature>
<evidence type="ECO:0000259" key="8">
    <source>
        <dbReference type="Pfam" id="PF00082"/>
    </source>
</evidence>
<dbReference type="InterPro" id="IPR023827">
    <property type="entry name" value="Peptidase_S8_Asp-AS"/>
</dbReference>
<dbReference type="GO" id="GO:0006508">
    <property type="term" value="P:proteolysis"/>
    <property type="evidence" value="ECO:0007669"/>
    <property type="project" value="UniProtKB-KW"/>
</dbReference>